<evidence type="ECO:0000313" key="2">
    <source>
        <dbReference type="Proteomes" id="UP000664144"/>
    </source>
</evidence>
<name>A0A939JFW2_9BACT</name>
<comment type="caution">
    <text evidence="1">The sequence shown here is derived from an EMBL/GenBank/DDBJ whole genome shotgun (WGS) entry which is preliminary data.</text>
</comment>
<organism evidence="1 2">
    <name type="scientific">Hymenobacter telluris</name>
    <dbReference type="NCBI Taxonomy" id="2816474"/>
    <lineage>
        <taxon>Bacteria</taxon>
        <taxon>Pseudomonadati</taxon>
        <taxon>Bacteroidota</taxon>
        <taxon>Cytophagia</taxon>
        <taxon>Cytophagales</taxon>
        <taxon>Hymenobacteraceae</taxon>
        <taxon>Hymenobacter</taxon>
    </lineage>
</organism>
<evidence type="ECO:0000313" key="1">
    <source>
        <dbReference type="EMBL" id="MBO0360852.1"/>
    </source>
</evidence>
<reference evidence="1" key="1">
    <citation type="submission" date="2021-03" db="EMBL/GenBank/DDBJ databases">
        <authorList>
            <person name="Kim M.K."/>
        </authorList>
    </citation>
    <scope>NUCLEOTIDE SEQUENCE</scope>
    <source>
        <strain evidence="1">BT186</strain>
    </source>
</reference>
<keyword evidence="2" id="KW-1185">Reference proteome</keyword>
<proteinExistence type="predicted"/>
<accession>A0A939JFW2</accession>
<sequence length="72" mass="7293">MRPPSSPTALIVLPSELLAEYSSPSSATTTDPPSPPLVASALAAKVDSLNGIPGHLFKEPLSAFPGLALSPN</sequence>
<dbReference type="Proteomes" id="UP000664144">
    <property type="component" value="Unassembled WGS sequence"/>
</dbReference>
<gene>
    <name evidence="1" type="ORF">J0X19_23030</name>
</gene>
<dbReference type="AlphaFoldDB" id="A0A939JFW2"/>
<dbReference type="EMBL" id="JAFLQZ010000025">
    <property type="protein sequence ID" value="MBO0360852.1"/>
    <property type="molecule type" value="Genomic_DNA"/>
</dbReference>
<dbReference type="RefSeq" id="WP_206986764.1">
    <property type="nucleotide sequence ID" value="NZ_JAFLQZ010000025.1"/>
</dbReference>
<protein>
    <submittedName>
        <fullName evidence="1">Uncharacterized protein</fullName>
    </submittedName>
</protein>